<proteinExistence type="predicted"/>
<protein>
    <submittedName>
        <fullName evidence="1">Uncharacterized protein</fullName>
    </submittedName>
</protein>
<organism evidence="1">
    <name type="scientific">Myoviridae sp. ct4QN2</name>
    <dbReference type="NCBI Taxonomy" id="2825030"/>
    <lineage>
        <taxon>Viruses</taxon>
        <taxon>Duplodnaviria</taxon>
        <taxon>Heunggongvirae</taxon>
        <taxon>Uroviricota</taxon>
        <taxon>Caudoviricetes</taxon>
    </lineage>
</organism>
<accession>A0A8S5PUG2</accession>
<sequence>MTRENIPYFIPYYFTFIKISLSLYSNNTLFSK</sequence>
<dbReference type="EMBL" id="BK015518">
    <property type="protein sequence ID" value="DAE10727.1"/>
    <property type="molecule type" value="Genomic_DNA"/>
</dbReference>
<reference evidence="1" key="1">
    <citation type="journal article" date="2021" name="Proc. Natl. Acad. Sci. U.S.A.">
        <title>A Catalog of Tens of Thousands of Viruses from Human Metagenomes Reveals Hidden Associations with Chronic Diseases.</title>
        <authorList>
            <person name="Tisza M.J."/>
            <person name="Buck C.B."/>
        </authorList>
    </citation>
    <scope>NUCLEOTIDE SEQUENCE</scope>
    <source>
        <strain evidence="1">Ct4QN2</strain>
    </source>
</reference>
<name>A0A8S5PUG2_9CAUD</name>
<evidence type="ECO:0000313" key="1">
    <source>
        <dbReference type="EMBL" id="DAE10727.1"/>
    </source>
</evidence>